<protein>
    <recommendedName>
        <fullName evidence="1">N-acetyltransferase domain-containing protein</fullName>
    </recommendedName>
</protein>
<gene>
    <name evidence="2" type="ORF">BHLFYP23_02212</name>
</gene>
<dbReference type="InterPro" id="IPR016181">
    <property type="entry name" value="Acyl_CoA_acyltransferase"/>
</dbReference>
<feature type="domain" description="N-acetyltransferase" evidence="1">
    <location>
        <begin position="3"/>
        <end position="176"/>
    </location>
</feature>
<organism evidence="2">
    <name type="scientific">Blautia hansenii</name>
    <name type="common">Ruminococcus hansenii</name>
    <dbReference type="NCBI Taxonomy" id="1322"/>
    <lineage>
        <taxon>Bacteria</taxon>
        <taxon>Bacillati</taxon>
        <taxon>Bacillota</taxon>
        <taxon>Clostridia</taxon>
        <taxon>Lachnospirales</taxon>
        <taxon>Lachnospiraceae</taxon>
        <taxon>Blautia</taxon>
    </lineage>
</organism>
<dbReference type="SUPFAM" id="SSF55729">
    <property type="entry name" value="Acyl-CoA N-acyltransferases (Nat)"/>
    <property type="match status" value="1"/>
</dbReference>
<dbReference type="EMBL" id="CACRSY010000008">
    <property type="protein sequence ID" value="VYS94995.1"/>
    <property type="molecule type" value="Genomic_DNA"/>
</dbReference>
<sequence>MEFIFEKAIQEDKDEIWEVMKEAAQTVEKKEWFAAGDEGYIKEILEGKGFIILAREEKSKELAGFFIVVIPGEEDYMGDYAGVPKEENDKIVHLDTAAVKSSFRGNKLQRRMLEKAEEELVQIMKEKHHAIQYRLCSVHPENTFSLLNMTENGYEIKARTQLYGGLERFVLCKTVTLF</sequence>
<evidence type="ECO:0000259" key="1">
    <source>
        <dbReference type="PROSITE" id="PS51186"/>
    </source>
</evidence>
<dbReference type="AlphaFoldDB" id="A0A6N2SU34"/>
<dbReference type="GO" id="GO:0016747">
    <property type="term" value="F:acyltransferase activity, transferring groups other than amino-acyl groups"/>
    <property type="evidence" value="ECO:0007669"/>
    <property type="project" value="InterPro"/>
</dbReference>
<reference evidence="2" key="1">
    <citation type="submission" date="2019-11" db="EMBL/GenBank/DDBJ databases">
        <authorList>
            <person name="Feng L."/>
        </authorList>
    </citation>
    <scope>NUCLEOTIDE SEQUENCE</scope>
    <source>
        <strain evidence="2">BhanseniiLFYP23</strain>
    </source>
</reference>
<proteinExistence type="predicted"/>
<dbReference type="Gene3D" id="3.40.630.30">
    <property type="match status" value="1"/>
</dbReference>
<accession>A0A6N2SU34</accession>
<dbReference type="RefSeq" id="WP_156342195.1">
    <property type="nucleotide sequence ID" value="NZ_CACRSY010000008.1"/>
</dbReference>
<evidence type="ECO:0000313" key="2">
    <source>
        <dbReference type="EMBL" id="VYS94995.1"/>
    </source>
</evidence>
<dbReference type="InterPro" id="IPR000182">
    <property type="entry name" value="GNAT_dom"/>
</dbReference>
<dbReference type="PROSITE" id="PS51186">
    <property type="entry name" value="GNAT"/>
    <property type="match status" value="1"/>
</dbReference>
<name>A0A6N2SU34_BLAHA</name>